<evidence type="ECO:0000313" key="1">
    <source>
        <dbReference type="EMBL" id="GAA5342383.1"/>
    </source>
</evidence>
<sequence>MSVGNDEVQAFSLAQRPDLTEAFVSLDVDWPAFIESSPLLVYWGLDVHHRYQFILLDRDTPVARAAALPIHWNGDPYTLPVRGWDGIVEQSLTDTHRGATLNTLCALEVGVSNEHAGRGLSRVALTALRDEATRMGFEHLIVPVRPTGKADYPDEPIHVYVTRRRDDGLFADNWLRVHEHLGARMIGLCPTAMTISAPIYRWRQWTDLPFDRSGTVAVPGAIAPVMVNHHLDFAVYVEPNVWMEHTLTNFSRPSSSHPSGGNAQ</sequence>
<dbReference type="RefSeq" id="WP_342039101.1">
    <property type="nucleotide sequence ID" value="NZ_BAABBK010000025.1"/>
</dbReference>
<dbReference type="Proteomes" id="UP001498935">
    <property type="component" value="Unassembled WGS sequence"/>
</dbReference>
<dbReference type="InterPro" id="IPR016181">
    <property type="entry name" value="Acyl_CoA_acyltransferase"/>
</dbReference>
<protein>
    <recommendedName>
        <fullName evidence="3">N-acetyltransferase</fullName>
    </recommendedName>
</protein>
<proteinExistence type="predicted"/>
<dbReference type="Gene3D" id="3.40.630.30">
    <property type="match status" value="1"/>
</dbReference>
<dbReference type="EMBL" id="BAABNP010000024">
    <property type="protein sequence ID" value="GAA5342383.1"/>
    <property type="molecule type" value="Genomic_DNA"/>
</dbReference>
<evidence type="ECO:0008006" key="3">
    <source>
        <dbReference type="Google" id="ProtNLM"/>
    </source>
</evidence>
<comment type="caution">
    <text evidence="1">The sequence shown here is derived from an EMBL/GenBank/DDBJ whole genome shotgun (WGS) entry which is preliminary data.</text>
</comment>
<evidence type="ECO:0000313" key="2">
    <source>
        <dbReference type="Proteomes" id="UP001498935"/>
    </source>
</evidence>
<organism evidence="1 2">
    <name type="scientific">Brevibacterium ammoniilyticum</name>
    <dbReference type="NCBI Taxonomy" id="1046555"/>
    <lineage>
        <taxon>Bacteria</taxon>
        <taxon>Bacillati</taxon>
        <taxon>Actinomycetota</taxon>
        <taxon>Actinomycetes</taxon>
        <taxon>Micrococcales</taxon>
        <taxon>Brevibacteriaceae</taxon>
        <taxon>Brevibacterium</taxon>
    </lineage>
</organism>
<accession>A0ABP9U7W4</accession>
<keyword evidence="2" id="KW-1185">Reference proteome</keyword>
<gene>
    <name evidence="1" type="ORF">KACC15558_34240</name>
</gene>
<name>A0ABP9U7W4_9MICO</name>
<dbReference type="SUPFAM" id="SSF55729">
    <property type="entry name" value="Acyl-CoA N-acyltransferases (Nat)"/>
    <property type="match status" value="1"/>
</dbReference>
<reference evidence="1 2" key="1">
    <citation type="submission" date="2024-02" db="EMBL/GenBank/DDBJ databases">
        <title>Characterization of antibiotic resistant novel bacterial strains and their environmental applications.</title>
        <authorList>
            <person name="Manzoor S."/>
            <person name="Abbas S."/>
            <person name="Arshad M."/>
            <person name="Li W.J."/>
            <person name="Ahmed I."/>
        </authorList>
    </citation>
    <scope>NUCLEOTIDE SEQUENCE [LARGE SCALE GENOMIC DNA]</scope>
    <source>
        <strain evidence="1 2">KACC 15558</strain>
    </source>
</reference>